<name>A0A401INQ4_APHSA</name>
<dbReference type="RefSeq" id="WP_227873596.1">
    <property type="nucleotide sequence ID" value="NZ_BDQK01000017.1"/>
</dbReference>
<comment type="caution">
    <text evidence="1">The sequence shown here is derived from an EMBL/GenBank/DDBJ whole genome shotgun (WGS) entry which is preliminary data.</text>
</comment>
<dbReference type="Gene3D" id="3.40.50.150">
    <property type="entry name" value="Vaccinia Virus protein VP39"/>
    <property type="match status" value="1"/>
</dbReference>
<evidence type="ECO:0008006" key="3">
    <source>
        <dbReference type="Google" id="ProtNLM"/>
    </source>
</evidence>
<evidence type="ECO:0000313" key="2">
    <source>
        <dbReference type="Proteomes" id="UP000287247"/>
    </source>
</evidence>
<dbReference type="AlphaFoldDB" id="A0A401INQ4"/>
<gene>
    <name evidence="1" type="ORF">AsFPU1_4306</name>
</gene>
<proteinExistence type="predicted"/>
<dbReference type="SUPFAM" id="SSF53335">
    <property type="entry name" value="S-adenosyl-L-methionine-dependent methyltransferases"/>
    <property type="match status" value="1"/>
</dbReference>
<organism evidence="1 2">
    <name type="scientific">Aphanothece sacrum FPU1</name>
    <dbReference type="NCBI Taxonomy" id="1920663"/>
    <lineage>
        <taxon>Bacteria</taxon>
        <taxon>Bacillati</taxon>
        <taxon>Cyanobacteriota</taxon>
        <taxon>Cyanophyceae</taxon>
        <taxon>Oscillatoriophycideae</taxon>
        <taxon>Chroococcales</taxon>
        <taxon>Aphanothecaceae</taxon>
        <taxon>Aphanothece</taxon>
    </lineage>
</organism>
<dbReference type="EMBL" id="BDQK01000017">
    <property type="protein sequence ID" value="GBF82872.1"/>
    <property type="molecule type" value="Genomic_DNA"/>
</dbReference>
<reference evidence="2" key="1">
    <citation type="submission" date="2017-05" db="EMBL/GenBank/DDBJ databases">
        <title>Physiological properties and genetic analysis related to exopolysaccharide production of fresh-water unicellular cyanobacterium Aphanothece sacrum, Suizenji Nori, that has been cultured as a food source in Japan.</title>
        <authorList>
            <person name="Kanesaki Y."/>
            <person name="Yoshikawa S."/>
            <person name="Ohki K."/>
        </authorList>
    </citation>
    <scope>NUCLEOTIDE SEQUENCE [LARGE SCALE GENOMIC DNA]</scope>
    <source>
        <strain evidence="2">FPU1</strain>
    </source>
</reference>
<dbReference type="Pfam" id="PF13578">
    <property type="entry name" value="Methyltransf_24"/>
    <property type="match status" value="1"/>
</dbReference>
<accession>A0A401INQ4</accession>
<keyword evidence="2" id="KW-1185">Reference proteome</keyword>
<protein>
    <recommendedName>
        <fullName evidence="3">Class I SAM-dependent methyltransferase</fullName>
    </recommendedName>
</protein>
<evidence type="ECO:0000313" key="1">
    <source>
        <dbReference type="EMBL" id="GBF82872.1"/>
    </source>
</evidence>
<dbReference type="Proteomes" id="UP000287247">
    <property type="component" value="Unassembled WGS sequence"/>
</dbReference>
<dbReference type="InterPro" id="IPR029063">
    <property type="entry name" value="SAM-dependent_MTases_sf"/>
</dbReference>
<sequence>MMVKPIIKKILRKLPYLKDIFAKADQRDILMKALFVPPGHFYSPIPSLEEIKLNEAKIFDIFPQEIPGINLQQQEQLNLLNIFQAYYDEQPFKQQKTEGLRYYFENDYYSYSDGIFLYCMMRYAQPQKIIEIGSGFSSCVMLDTNELFLDKKVSCTFIEPYPERLLSLVGDEEGNNYTLIKQKLQDIDLQFFQQLSNNDILFIDSTHVAKTNSDVNYIFFEILPSLKSGVLIHIHDIFYPFEYPKSWIIQEKRAWNEVYMLRAFLQYNNNFKIELFNNFLTLFFADFFQEKMPLCQKNTGGSIWLRKIQ</sequence>